<proteinExistence type="predicted"/>
<feature type="compositionally biased region" description="Acidic residues" evidence="1">
    <location>
        <begin position="186"/>
        <end position="199"/>
    </location>
</feature>
<accession>A0A6J4NH70</accession>
<feature type="region of interest" description="Disordered" evidence="1">
    <location>
        <begin position="51"/>
        <end position="263"/>
    </location>
</feature>
<dbReference type="EMBL" id="CADCUT010000022">
    <property type="protein sequence ID" value="CAA9387743.1"/>
    <property type="molecule type" value="Genomic_DNA"/>
</dbReference>
<organism evidence="3">
    <name type="scientific">uncultured Rubrobacteraceae bacterium</name>
    <dbReference type="NCBI Taxonomy" id="349277"/>
    <lineage>
        <taxon>Bacteria</taxon>
        <taxon>Bacillati</taxon>
        <taxon>Actinomycetota</taxon>
        <taxon>Rubrobacteria</taxon>
        <taxon>Rubrobacterales</taxon>
        <taxon>Rubrobacteraceae</taxon>
        <taxon>environmental samples</taxon>
    </lineage>
</organism>
<reference evidence="3" key="1">
    <citation type="submission" date="2020-02" db="EMBL/GenBank/DDBJ databases">
        <authorList>
            <person name="Meier V. D."/>
        </authorList>
    </citation>
    <scope>NUCLEOTIDE SEQUENCE</scope>
    <source>
        <strain evidence="3">AVDCRST_MAG03</strain>
    </source>
</reference>
<dbReference type="AlphaFoldDB" id="A0A6J4NH70"/>
<evidence type="ECO:0000256" key="2">
    <source>
        <dbReference type="SAM" id="Phobius"/>
    </source>
</evidence>
<feature type="compositionally biased region" description="Gly residues" evidence="1">
    <location>
        <begin position="147"/>
        <end position="157"/>
    </location>
</feature>
<gene>
    <name evidence="3" type="ORF">AVDCRST_MAG03-382</name>
</gene>
<sequence length="263" mass="25261">MGNLGARISDLWRGVFDALVRDNKVLPPVLALLALLLFAWVLAGAFMSGPDGEGSNSGEAELVQSRDPAAGADAPEVEDRDADSYAAYRNKDPFRQLLAPASESTSGDASGGTSGSGNTTDASTPPENPTTASVPPGGTTPTEDDGGGQGSGAGGGGDRSRNDSDGDGLTNRQEASLGQDPRNPDTDEDGIQDGEDDSDLNGVEDGQQGGGGAGTGGGGDTGGDAGSGGGGGGSGGGGSGGGGSGGGGGSDDLFDSGGTLSPR</sequence>
<evidence type="ECO:0000313" key="3">
    <source>
        <dbReference type="EMBL" id="CAA9387743.1"/>
    </source>
</evidence>
<name>A0A6J4NH70_9ACTN</name>
<evidence type="ECO:0000256" key="1">
    <source>
        <dbReference type="SAM" id="MobiDB-lite"/>
    </source>
</evidence>
<keyword evidence="2" id="KW-0472">Membrane</keyword>
<keyword evidence="2" id="KW-0812">Transmembrane</keyword>
<feature type="transmembrane region" description="Helical" evidence="2">
    <location>
        <begin position="25"/>
        <end position="47"/>
    </location>
</feature>
<protein>
    <submittedName>
        <fullName evidence="3">Phage tail protein and peptidase (ACLAME 17)</fullName>
    </submittedName>
</protein>
<keyword evidence="2" id="KW-1133">Transmembrane helix</keyword>
<feature type="compositionally biased region" description="Gly residues" evidence="1">
    <location>
        <begin position="207"/>
        <end position="250"/>
    </location>
</feature>